<comment type="function">
    <text evidence="1">May act as a substrate-specific adapter of an E3 ubiquitin-protein ligase complex (CUL3-RBX1-BTB) which mediates the ubiquitination and subsequent proteasomal degradation of target proteins.</text>
</comment>
<protein>
    <recommendedName>
        <fullName evidence="11">BTB domain-containing protein</fullName>
    </recommendedName>
</protein>
<dbReference type="PROSITE" id="PS50097">
    <property type="entry name" value="BTB"/>
    <property type="match status" value="1"/>
</dbReference>
<accession>A0A498KST8</accession>
<organism evidence="9 10">
    <name type="scientific">Malus domestica</name>
    <name type="common">Apple</name>
    <name type="synonym">Pyrus malus</name>
    <dbReference type="NCBI Taxonomy" id="3750"/>
    <lineage>
        <taxon>Eukaryota</taxon>
        <taxon>Viridiplantae</taxon>
        <taxon>Streptophyta</taxon>
        <taxon>Embryophyta</taxon>
        <taxon>Tracheophyta</taxon>
        <taxon>Spermatophyta</taxon>
        <taxon>Magnoliopsida</taxon>
        <taxon>eudicotyledons</taxon>
        <taxon>Gunneridae</taxon>
        <taxon>Pentapetalae</taxon>
        <taxon>rosids</taxon>
        <taxon>fabids</taxon>
        <taxon>Rosales</taxon>
        <taxon>Rosaceae</taxon>
        <taxon>Amygdaloideae</taxon>
        <taxon>Maleae</taxon>
        <taxon>Malus</taxon>
    </lineage>
</organism>
<evidence type="ECO:0000256" key="4">
    <source>
        <dbReference type="ARBA" id="ARBA00022692"/>
    </source>
</evidence>
<gene>
    <name evidence="9" type="ORF">DVH24_022886</name>
</gene>
<dbReference type="AlphaFoldDB" id="A0A498KST8"/>
<dbReference type="InterPro" id="IPR007667">
    <property type="entry name" value="Hypoxia_induced_domain"/>
</dbReference>
<evidence type="ECO:0000256" key="5">
    <source>
        <dbReference type="ARBA" id="ARBA00022989"/>
    </source>
</evidence>
<dbReference type="Proteomes" id="UP000290289">
    <property type="component" value="Chromosome 1"/>
</dbReference>
<dbReference type="SUPFAM" id="SSF54695">
    <property type="entry name" value="POZ domain"/>
    <property type="match status" value="1"/>
</dbReference>
<evidence type="ECO:0000259" key="8">
    <source>
        <dbReference type="PROSITE" id="PS51503"/>
    </source>
</evidence>
<sequence length="381" mass="42438">MEAIQSWVSEHKLTSIGGIWASAVGASLAYSKTRTPLKPSLRLIHARMHAQALTLAVLSDMDCTICTSMPVMLRPPRNIICSTCYEGARSVIFFINKQLQTAQGPADQKPNLCKASYLTLENVSKWVRDMKAESEELGEKIRFLSGFSVAFRDQIHTDILLQPGESGPPIPAHKALLAIRSEVFNNILDSDGCKAPATDTVKLPELNHEELESLLEFLYNGDLPEDKMNKHIYSLSLAADKYGISYLQKLCECHMLKSMSPANALDVLEVADVCSSLKLKENALDYIVKNMHDIVFSAKYDSFALKNPHLCVQISRASLMDAKRKSAYIADQKLFEMDLNIDVICSICQLLKIIPIVSGLEKLQSPQILCVHNQRIKLLSM</sequence>
<comment type="caution">
    <text evidence="9">The sequence shown here is derived from an EMBL/GenBank/DDBJ whole genome shotgun (WGS) entry which is preliminary data.</text>
</comment>
<evidence type="ECO:0000256" key="2">
    <source>
        <dbReference type="ARBA" id="ARBA00004173"/>
    </source>
</evidence>
<dbReference type="Pfam" id="PF00651">
    <property type="entry name" value="BTB"/>
    <property type="match status" value="1"/>
</dbReference>
<dbReference type="STRING" id="3750.A0A498KST8"/>
<evidence type="ECO:0000313" key="10">
    <source>
        <dbReference type="Proteomes" id="UP000290289"/>
    </source>
</evidence>
<evidence type="ECO:0008006" key="11">
    <source>
        <dbReference type="Google" id="ProtNLM"/>
    </source>
</evidence>
<dbReference type="Pfam" id="PF04588">
    <property type="entry name" value="HIG_1_N"/>
    <property type="match status" value="1"/>
</dbReference>
<evidence type="ECO:0000313" key="9">
    <source>
        <dbReference type="EMBL" id="RXI08742.1"/>
    </source>
</evidence>
<dbReference type="InterPro" id="IPR044784">
    <property type="entry name" value="At1g01640-like"/>
</dbReference>
<keyword evidence="4" id="KW-0812">Transmembrane</keyword>
<dbReference type="Gene3D" id="3.30.710.10">
    <property type="entry name" value="Potassium Channel Kv1.1, Chain A"/>
    <property type="match status" value="1"/>
</dbReference>
<dbReference type="SMART" id="SM00225">
    <property type="entry name" value="BTB"/>
    <property type="match status" value="1"/>
</dbReference>
<feature type="domain" description="HIG1" evidence="8">
    <location>
        <begin position="1"/>
        <end position="76"/>
    </location>
</feature>
<evidence type="ECO:0000256" key="1">
    <source>
        <dbReference type="ARBA" id="ARBA00002668"/>
    </source>
</evidence>
<dbReference type="InterPro" id="IPR000210">
    <property type="entry name" value="BTB/POZ_dom"/>
</dbReference>
<dbReference type="GO" id="GO:0005739">
    <property type="term" value="C:mitochondrion"/>
    <property type="evidence" value="ECO:0007669"/>
    <property type="project" value="UniProtKB-SubCell"/>
</dbReference>
<comment type="subcellular location">
    <subcellularLocation>
        <location evidence="2">Mitochondrion</location>
    </subcellularLocation>
</comment>
<dbReference type="Gene3D" id="1.25.40.420">
    <property type="match status" value="1"/>
</dbReference>
<keyword evidence="10" id="KW-1185">Reference proteome</keyword>
<evidence type="ECO:0000256" key="6">
    <source>
        <dbReference type="ARBA" id="ARBA00023136"/>
    </source>
</evidence>
<keyword evidence="6" id="KW-0472">Membrane</keyword>
<keyword evidence="5" id="KW-1133">Transmembrane helix</keyword>
<dbReference type="PROSITE" id="PS51503">
    <property type="entry name" value="HIG1"/>
    <property type="match status" value="1"/>
</dbReference>
<dbReference type="PANTHER" id="PTHR47274:SF1">
    <property type="entry name" value="BTB_POZ DOMAIN CONTAINING PROTEIN, EXPRESSED"/>
    <property type="match status" value="1"/>
</dbReference>
<evidence type="ECO:0000259" key="7">
    <source>
        <dbReference type="PROSITE" id="PS50097"/>
    </source>
</evidence>
<evidence type="ECO:0000256" key="3">
    <source>
        <dbReference type="ARBA" id="ARBA00004906"/>
    </source>
</evidence>
<dbReference type="PANTHER" id="PTHR47274">
    <property type="entry name" value="BTB/POZ DOMAIN CONTAINING PROTEIN, EXPRESSED-RELATED"/>
    <property type="match status" value="1"/>
</dbReference>
<dbReference type="InterPro" id="IPR011333">
    <property type="entry name" value="SKP1/BTB/POZ_sf"/>
</dbReference>
<reference evidence="9 10" key="1">
    <citation type="submission" date="2018-10" db="EMBL/GenBank/DDBJ databases">
        <title>A high-quality apple genome assembly.</title>
        <authorList>
            <person name="Hu J."/>
        </authorList>
    </citation>
    <scope>NUCLEOTIDE SEQUENCE [LARGE SCALE GENOMIC DNA]</scope>
    <source>
        <strain evidence="10">cv. HFTH1</strain>
        <tissue evidence="9">Young leaf</tissue>
    </source>
</reference>
<dbReference type="EMBL" id="RDQH01000327">
    <property type="protein sequence ID" value="RXI08742.1"/>
    <property type="molecule type" value="Genomic_DNA"/>
</dbReference>
<proteinExistence type="predicted"/>
<name>A0A498KST8_MALDO</name>
<feature type="domain" description="BTB" evidence="7">
    <location>
        <begin position="157"/>
        <end position="227"/>
    </location>
</feature>
<comment type="pathway">
    <text evidence="3">Protein modification; protein ubiquitination.</text>
</comment>